<feature type="region of interest" description="Disordered" evidence="1">
    <location>
        <begin position="99"/>
        <end position="155"/>
    </location>
</feature>
<dbReference type="EMBL" id="CM003530">
    <property type="protein sequence ID" value="RCV15416.1"/>
    <property type="molecule type" value="Genomic_DNA"/>
</dbReference>
<protein>
    <submittedName>
        <fullName evidence="2">Uncharacterized protein</fullName>
    </submittedName>
</protein>
<evidence type="ECO:0000256" key="1">
    <source>
        <dbReference type="SAM" id="MobiDB-lite"/>
    </source>
</evidence>
<name>A0A368QBP7_SETIT</name>
<dbReference type="AlphaFoldDB" id="A0A368QBP7"/>
<feature type="compositionally biased region" description="Polar residues" evidence="1">
    <location>
        <begin position="136"/>
        <end position="155"/>
    </location>
</feature>
<gene>
    <name evidence="2" type="ORF">SETIT_3G054600v2</name>
</gene>
<organism evidence="2">
    <name type="scientific">Setaria italica</name>
    <name type="common">Foxtail millet</name>
    <name type="synonym">Panicum italicum</name>
    <dbReference type="NCBI Taxonomy" id="4555"/>
    <lineage>
        <taxon>Eukaryota</taxon>
        <taxon>Viridiplantae</taxon>
        <taxon>Streptophyta</taxon>
        <taxon>Embryophyta</taxon>
        <taxon>Tracheophyta</taxon>
        <taxon>Spermatophyta</taxon>
        <taxon>Magnoliopsida</taxon>
        <taxon>Liliopsida</taxon>
        <taxon>Poales</taxon>
        <taxon>Poaceae</taxon>
        <taxon>PACMAD clade</taxon>
        <taxon>Panicoideae</taxon>
        <taxon>Panicodae</taxon>
        <taxon>Paniceae</taxon>
        <taxon>Cenchrinae</taxon>
        <taxon>Setaria</taxon>
    </lineage>
</organism>
<reference evidence="2" key="2">
    <citation type="submission" date="2015-07" db="EMBL/GenBank/DDBJ databases">
        <authorList>
            <person name="Noorani M."/>
        </authorList>
    </citation>
    <scope>NUCLEOTIDE SEQUENCE</scope>
    <source>
        <strain evidence="2">Yugu1</strain>
    </source>
</reference>
<accession>A0A368QBP7</accession>
<reference evidence="2" key="1">
    <citation type="journal article" date="2012" name="Nat. Biotechnol.">
        <title>Reference genome sequence of the model plant Setaria.</title>
        <authorList>
            <person name="Bennetzen J.L."/>
            <person name="Schmutz J."/>
            <person name="Wang H."/>
            <person name="Percifield R."/>
            <person name="Hawkins J."/>
            <person name="Pontaroli A.C."/>
            <person name="Estep M."/>
            <person name="Feng L."/>
            <person name="Vaughn J.N."/>
            <person name="Grimwood J."/>
            <person name="Jenkins J."/>
            <person name="Barry K."/>
            <person name="Lindquist E."/>
            <person name="Hellsten U."/>
            <person name="Deshpande S."/>
            <person name="Wang X."/>
            <person name="Wu X."/>
            <person name="Mitros T."/>
            <person name="Triplett J."/>
            <person name="Yang X."/>
            <person name="Ye C.Y."/>
            <person name="Mauro-Herrera M."/>
            <person name="Wang L."/>
            <person name="Li P."/>
            <person name="Sharma M."/>
            <person name="Sharma R."/>
            <person name="Ronald P.C."/>
            <person name="Panaud O."/>
            <person name="Kellogg E.A."/>
            <person name="Brutnell T.P."/>
            <person name="Doust A.N."/>
            <person name="Tuskan G.A."/>
            <person name="Rokhsar D."/>
            <person name="Devos K.M."/>
        </authorList>
    </citation>
    <scope>NUCLEOTIDE SEQUENCE [LARGE SCALE GENOMIC DNA]</scope>
    <source>
        <strain evidence="2">Yugu1</strain>
    </source>
</reference>
<evidence type="ECO:0000313" key="2">
    <source>
        <dbReference type="EMBL" id="RCV15416.1"/>
    </source>
</evidence>
<proteinExistence type="predicted"/>
<sequence>MHRGNADINTLTTISKCGFVLKLNLFWHGQRFLLGLLVGRRQMGISGRVLAWRFVCMGSSGIRGQQVGAGWVCYICGLGWVRTDFVDLAQRLTRHGAPRVDASLRPQEEGDTTARRRRHHPSRARSSSEGHGSRYSFFSRNHTGNNQGCANRSYSRNHTGIRSLREVKPRRELGNFEKLKWILKEEEFEEAQIALKDH</sequence>